<dbReference type="Pfam" id="PF23394">
    <property type="entry name" value="DUF7102"/>
    <property type="match status" value="1"/>
</dbReference>
<evidence type="ECO:0000313" key="4">
    <source>
        <dbReference type="EMBL" id="PTB53973.1"/>
    </source>
</evidence>
<feature type="domain" description="DUF7102" evidence="2">
    <location>
        <begin position="633"/>
        <end position="798"/>
    </location>
</feature>
<evidence type="ECO:0000259" key="2">
    <source>
        <dbReference type="Pfam" id="PF23394"/>
    </source>
</evidence>
<dbReference type="InterPro" id="IPR057559">
    <property type="entry name" value="SAM_6"/>
</dbReference>
<keyword evidence="5" id="KW-1185">Reference proteome</keyword>
<evidence type="ECO:0000259" key="3">
    <source>
        <dbReference type="Pfam" id="PF23395"/>
    </source>
</evidence>
<dbReference type="Proteomes" id="UP000241690">
    <property type="component" value="Unassembled WGS sequence"/>
</dbReference>
<organism evidence="4 5">
    <name type="scientific">Trichoderma harzianum CBS 226.95</name>
    <dbReference type="NCBI Taxonomy" id="983964"/>
    <lineage>
        <taxon>Eukaryota</taxon>
        <taxon>Fungi</taxon>
        <taxon>Dikarya</taxon>
        <taxon>Ascomycota</taxon>
        <taxon>Pezizomycotina</taxon>
        <taxon>Sordariomycetes</taxon>
        <taxon>Hypocreomycetidae</taxon>
        <taxon>Hypocreales</taxon>
        <taxon>Hypocreaceae</taxon>
        <taxon>Trichoderma</taxon>
    </lineage>
</organism>
<feature type="compositionally biased region" description="Basic and acidic residues" evidence="1">
    <location>
        <begin position="521"/>
        <end position="534"/>
    </location>
</feature>
<gene>
    <name evidence="4" type="ORF">M431DRAFT_117574</name>
</gene>
<protein>
    <submittedName>
        <fullName evidence="4">Uncharacterized protein</fullName>
    </submittedName>
</protein>
<feature type="region of interest" description="Disordered" evidence="1">
    <location>
        <begin position="578"/>
        <end position="600"/>
    </location>
</feature>
<dbReference type="Pfam" id="PF23395">
    <property type="entry name" value="SAM_6"/>
    <property type="match status" value="1"/>
</dbReference>
<dbReference type="EMBL" id="KZ679681">
    <property type="protein sequence ID" value="PTB53973.1"/>
    <property type="molecule type" value="Genomic_DNA"/>
</dbReference>
<dbReference type="RefSeq" id="XP_024773650.1">
    <property type="nucleotide sequence ID" value="XM_024912003.1"/>
</dbReference>
<reference evidence="4 5" key="1">
    <citation type="submission" date="2016-07" db="EMBL/GenBank/DDBJ databases">
        <title>Multiple horizontal gene transfer events from other fungi enriched the ability of initially mycotrophic Trichoderma (Ascomycota) to feed on dead plant biomass.</title>
        <authorList>
            <consortium name="DOE Joint Genome Institute"/>
            <person name="Aerts A."/>
            <person name="Atanasova L."/>
            <person name="Chenthamara K."/>
            <person name="Zhang J."/>
            <person name="Grujic M."/>
            <person name="Henrissat B."/>
            <person name="Kuo A."/>
            <person name="Salamov A."/>
            <person name="Lipzen A."/>
            <person name="Labutti K."/>
            <person name="Barry K."/>
            <person name="Miao Y."/>
            <person name="Rahimi M.J."/>
            <person name="Shen Q."/>
            <person name="Grigoriev I.V."/>
            <person name="Kubicek C.P."/>
            <person name="Druzhinina I.S."/>
        </authorList>
    </citation>
    <scope>NUCLEOTIDE SEQUENCE [LARGE SCALE GENOMIC DNA]</scope>
    <source>
        <strain evidence="4 5">CBS 226.95</strain>
    </source>
</reference>
<evidence type="ECO:0000313" key="5">
    <source>
        <dbReference type="Proteomes" id="UP000241690"/>
    </source>
</evidence>
<sequence length="892" mass="99742">MTPAPGKPIERTETADEYGRREKCFRNHRRHPFTFQSHVTDIQSTRETAEADGFVSQPGLKMVPLPNPQLTGDVFDQHQHHRENLEKLLHDSPSKISLSATNTFTKELFLPVGELDLGSCHESDVQEYLRQVHTKRYSDPFKQWIPFTCTRPDRDESLNFPTGLTLLWKLLHRELDTDKPTLSKDAVNLVREQSKSLTVSEHEILPLEQTKIKPYQYSCLDPISPPLSPVSDDTVPFIPDGGAAVVDLVSEPSSPDRTALEAIQRDMDSDPIISSTFMTSPAAGELPQLFQTCHTLFQEAKVEAPVVFTSSDTLSEANALTDIHLPLIGDDDENVSKSLQETGHFEDAFMTLLEDRHYYANQLVNQESFHPADSLCRAPVPLLDFDIPPPEWSLRNFTAKTHFAFLRKSIPHCFNILPIPRDPSSESSLRWAVFPLEKMRPIMVDEIAVSDDIIAKYLSLDSTSLLSSLDFVSIKPSLDVLYIQHDEEIESVFLLNDEADEAPPTSTQHHEGPNWMNLEQGNERSVSEIRDSHKVNRPTRRKLDDDGPRLLPKSYDTSATSILLHNFMELRGMKRPRLSTEPAGMSQCTGTLPSIPGNEASAANDREIVPLQMTEEMPPAPIPNIEIPSEKSSFIISVDLARPILRRLESMWAPEKLIDVDFSRHNTTARLPGVTQPKEAVSPLSFEADISLSPGTGIIITNLLKVRQRSLPGSQSQTPLRERVQKVSQRYETLIVLVSESQPKGEFMGTMAPSDTAAYAEFLSFAVALDGDVDVHFIPGATETMASWVLAFMCQYSSRFEALSRFLSSEETPWELFLRRAGMNVNAAKALSKTLFEQGGASGLAVFLNMSVPERVARFGPLLGGEKGLLLTAKAIDRRWGDQPPQHIPFGR</sequence>
<name>A0A2T4AAF3_TRIHA</name>
<accession>A0A2T4AAF3</accession>
<feature type="domain" description="SAM-like" evidence="3">
    <location>
        <begin position="809"/>
        <end position="868"/>
    </location>
</feature>
<dbReference type="InterPro" id="IPR055528">
    <property type="entry name" value="DUF7102"/>
</dbReference>
<dbReference type="AlphaFoldDB" id="A0A2T4AAF3"/>
<feature type="region of interest" description="Disordered" evidence="1">
    <location>
        <begin position="500"/>
        <end position="551"/>
    </location>
</feature>
<proteinExistence type="predicted"/>
<dbReference type="GeneID" id="36620562"/>
<evidence type="ECO:0000256" key="1">
    <source>
        <dbReference type="SAM" id="MobiDB-lite"/>
    </source>
</evidence>